<feature type="transmembrane region" description="Helical" evidence="5">
    <location>
        <begin position="152"/>
        <end position="171"/>
    </location>
</feature>
<evidence type="ECO:0000256" key="1">
    <source>
        <dbReference type="ARBA" id="ARBA00004141"/>
    </source>
</evidence>
<evidence type="ECO:0000256" key="2">
    <source>
        <dbReference type="ARBA" id="ARBA00022692"/>
    </source>
</evidence>
<organism evidence="7 8">
    <name type="scientific">Tenacibaculum skagerrakense</name>
    <dbReference type="NCBI Taxonomy" id="186571"/>
    <lineage>
        <taxon>Bacteria</taxon>
        <taxon>Pseudomonadati</taxon>
        <taxon>Bacteroidota</taxon>
        <taxon>Flavobacteriia</taxon>
        <taxon>Flavobacteriales</taxon>
        <taxon>Flavobacteriaceae</taxon>
        <taxon>Tenacibaculum</taxon>
    </lineage>
</organism>
<comment type="caution">
    <text evidence="7">The sequence shown here is derived from an EMBL/GenBank/DDBJ whole genome shotgun (WGS) entry which is preliminary data.</text>
</comment>
<evidence type="ECO:0000259" key="6">
    <source>
        <dbReference type="Pfam" id="PF07291"/>
    </source>
</evidence>
<comment type="subcellular location">
    <subcellularLocation>
        <location evidence="1">Membrane</location>
        <topology evidence="1">Multi-pass membrane protein</topology>
    </subcellularLocation>
</comment>
<dbReference type="GO" id="GO:0016020">
    <property type="term" value="C:membrane"/>
    <property type="evidence" value="ECO:0007669"/>
    <property type="project" value="UniProtKB-SubCell"/>
</dbReference>
<reference evidence="7 8" key="1">
    <citation type="submission" date="2019-03" db="EMBL/GenBank/DDBJ databases">
        <title>Genomic Encyclopedia of Type Strains, Phase IV (KMG-IV): sequencing the most valuable type-strain genomes for metagenomic binning, comparative biology and taxonomic classification.</title>
        <authorList>
            <person name="Goeker M."/>
        </authorList>
    </citation>
    <scope>NUCLEOTIDE SEQUENCE [LARGE SCALE GENOMIC DNA]</scope>
    <source>
        <strain evidence="7 8">DSM 14836</strain>
    </source>
</reference>
<name>A0A4R2P387_9FLAO</name>
<evidence type="ECO:0000256" key="5">
    <source>
        <dbReference type="SAM" id="Phobius"/>
    </source>
</evidence>
<dbReference type="Pfam" id="PF07291">
    <property type="entry name" value="MauE"/>
    <property type="match status" value="1"/>
</dbReference>
<keyword evidence="4 5" id="KW-0472">Membrane</keyword>
<dbReference type="InterPro" id="IPR009908">
    <property type="entry name" value="Methylamine_util_MauE"/>
</dbReference>
<dbReference type="Proteomes" id="UP000294564">
    <property type="component" value="Unassembled WGS sequence"/>
</dbReference>
<dbReference type="AlphaFoldDB" id="A0A4R2P387"/>
<feature type="domain" description="Methylamine utilisation protein MauE" evidence="6">
    <location>
        <begin position="4"/>
        <end position="138"/>
    </location>
</feature>
<gene>
    <name evidence="7" type="ORF">EV195_101642</name>
</gene>
<feature type="transmembrane region" description="Helical" evidence="5">
    <location>
        <begin position="12"/>
        <end position="30"/>
    </location>
</feature>
<evidence type="ECO:0000313" key="8">
    <source>
        <dbReference type="Proteomes" id="UP000294564"/>
    </source>
</evidence>
<protein>
    <submittedName>
        <fullName evidence="7">Putative membrane protein YphA (DoxX/SURF4 family)</fullName>
    </submittedName>
</protein>
<dbReference type="GO" id="GO:0030416">
    <property type="term" value="P:methylamine metabolic process"/>
    <property type="evidence" value="ECO:0007669"/>
    <property type="project" value="InterPro"/>
</dbReference>
<evidence type="ECO:0000256" key="4">
    <source>
        <dbReference type="ARBA" id="ARBA00023136"/>
    </source>
</evidence>
<feature type="transmembrane region" description="Helical" evidence="5">
    <location>
        <begin position="122"/>
        <end position="140"/>
    </location>
</feature>
<proteinExistence type="predicted"/>
<keyword evidence="2 5" id="KW-0812">Transmembrane</keyword>
<dbReference type="EMBL" id="SLXM01000001">
    <property type="protein sequence ID" value="TCP28464.1"/>
    <property type="molecule type" value="Genomic_DNA"/>
</dbReference>
<feature type="transmembrane region" description="Helical" evidence="5">
    <location>
        <begin position="50"/>
        <end position="73"/>
    </location>
</feature>
<evidence type="ECO:0000313" key="7">
    <source>
        <dbReference type="EMBL" id="TCP28464.1"/>
    </source>
</evidence>
<accession>A0A4R2P387</accession>
<dbReference type="OrthoDB" id="648842at2"/>
<feature type="transmembrane region" description="Helical" evidence="5">
    <location>
        <begin position="80"/>
        <end position="102"/>
    </location>
</feature>
<evidence type="ECO:0000256" key="3">
    <source>
        <dbReference type="ARBA" id="ARBA00022989"/>
    </source>
</evidence>
<keyword evidence="8" id="KW-1185">Reference proteome</keyword>
<keyword evidence="3 5" id="KW-1133">Transmembrane helix</keyword>
<sequence>MLLKMLTHISRVLVGLLFIYSGFVKLVDPIGSQYKFEEYFSEDVLNLEFLIPVALGFSILLIVTELVLGVMLLVGYKPKITVWSLFGLNLIFLFLTWYSYAYNKVTDCGCFGDAIKLTPKETFYKNIIFMIFIVILIIGVRYIKPIISDKVATYSTIGSVVISLFIAYYVLNHLPIIDFRAYAVGTNIAEGMKYGGDGEVPPIHDFEISTEEDDKLEEMLAQDKAMLIMMTTASKVSKEGLKAISEVAAKADKSGYKIYVLTSDIMMADVIYEGNTEKLDAFKKEYNLPYVFGSCDEKAIKTAVRANPGVITVHKGVIVGKWNWTDADDVEL</sequence>